<keyword evidence="4 7" id="KW-0812">Transmembrane</keyword>
<evidence type="ECO:0000256" key="2">
    <source>
        <dbReference type="ARBA" id="ARBA00010581"/>
    </source>
</evidence>
<dbReference type="GO" id="GO:0005886">
    <property type="term" value="C:plasma membrane"/>
    <property type="evidence" value="ECO:0007669"/>
    <property type="project" value="UniProtKB-SubCell"/>
</dbReference>
<sequence length="253" mass="28698">MPATFTRTTQVEPERRDTGIGGKPPVDRRPTGGGGEGDNWDNRQPGRRGPRELLTRYRLAMTFALAGDLMFFVALVSAFFVRQASGHIDASNNYISDWHPLSVPPILWLNTAVLVLSSLTIEMARRQLFHEIDVMEEWFGLGKPTVRRATPWLLATVFLGALFVIGQWIAWKQLYAQGFFYTTNPNSNFFYLITGTHALHLLLGLLAVGGALWALFVLKRIEYRQIAVDCTAWYWHAMGLFWIFLFGLLAFSQ</sequence>
<comment type="similarity">
    <text evidence="2 7">Belongs to the cytochrome c oxidase subunit 3 family.</text>
</comment>
<keyword evidence="12" id="KW-1185">Reference proteome</keyword>
<evidence type="ECO:0000256" key="1">
    <source>
        <dbReference type="ARBA" id="ARBA00004651"/>
    </source>
</evidence>
<keyword evidence="5 9" id="KW-1133">Transmembrane helix</keyword>
<evidence type="ECO:0000256" key="6">
    <source>
        <dbReference type="ARBA" id="ARBA00023136"/>
    </source>
</evidence>
<feature type="region of interest" description="Disordered" evidence="8">
    <location>
        <begin position="1"/>
        <end position="47"/>
    </location>
</feature>
<feature type="transmembrane region" description="Helical" evidence="9">
    <location>
        <begin position="57"/>
        <end position="81"/>
    </location>
</feature>
<dbReference type="GO" id="GO:0004129">
    <property type="term" value="F:cytochrome-c oxidase activity"/>
    <property type="evidence" value="ECO:0007669"/>
    <property type="project" value="InterPro"/>
</dbReference>
<dbReference type="PROSITE" id="PS50253">
    <property type="entry name" value="COX3"/>
    <property type="match status" value="1"/>
</dbReference>
<dbReference type="Proteomes" id="UP000253606">
    <property type="component" value="Chromosome"/>
</dbReference>
<feature type="transmembrane region" description="Helical" evidence="9">
    <location>
        <begin position="190"/>
        <end position="218"/>
    </location>
</feature>
<dbReference type="KEGG" id="abas:ACPOL_5673"/>
<feature type="domain" description="Heme-copper oxidase subunit III family profile" evidence="10">
    <location>
        <begin position="58"/>
        <end position="253"/>
    </location>
</feature>
<dbReference type="SUPFAM" id="SSF81452">
    <property type="entry name" value="Cytochrome c oxidase subunit III-like"/>
    <property type="match status" value="1"/>
</dbReference>
<dbReference type="Gene3D" id="1.20.120.80">
    <property type="entry name" value="Cytochrome c oxidase, subunit III, four-helix bundle"/>
    <property type="match status" value="1"/>
</dbReference>
<protein>
    <submittedName>
        <fullName evidence="11">Cytochrome c oxidase, subunit III</fullName>
    </submittedName>
</protein>
<dbReference type="InterPro" id="IPR024791">
    <property type="entry name" value="Cyt_c/ubiquinol_Oxase_su3"/>
</dbReference>
<dbReference type="RefSeq" id="WP_114209589.1">
    <property type="nucleotide sequence ID" value="NZ_CP030840.1"/>
</dbReference>
<evidence type="ECO:0000256" key="5">
    <source>
        <dbReference type="ARBA" id="ARBA00022989"/>
    </source>
</evidence>
<feature type="transmembrane region" description="Helical" evidence="9">
    <location>
        <begin position="152"/>
        <end position="170"/>
    </location>
</feature>
<reference evidence="11 12" key="1">
    <citation type="journal article" date="2018" name="Front. Microbiol.">
        <title>Hydrolytic Capabilities as a Key to Environmental Success: Chitinolytic and Cellulolytic Acidobacteria From Acidic Sub-arctic Soils and Boreal Peatlands.</title>
        <authorList>
            <person name="Belova S.E."/>
            <person name="Ravin N.V."/>
            <person name="Pankratov T.A."/>
            <person name="Rakitin A.L."/>
            <person name="Ivanova A.A."/>
            <person name="Beletsky A.V."/>
            <person name="Mardanov A.V."/>
            <person name="Sinninghe Damste J.S."/>
            <person name="Dedysh S.N."/>
        </authorList>
    </citation>
    <scope>NUCLEOTIDE SEQUENCE [LARGE SCALE GENOMIC DNA]</scope>
    <source>
        <strain evidence="11 12">SBC82</strain>
    </source>
</reference>
<dbReference type="InterPro" id="IPR000298">
    <property type="entry name" value="Cyt_c_oxidase-like_su3"/>
</dbReference>
<keyword evidence="3" id="KW-1003">Cell membrane</keyword>
<evidence type="ECO:0000256" key="7">
    <source>
        <dbReference type="RuleBase" id="RU003376"/>
    </source>
</evidence>
<dbReference type="PANTHER" id="PTHR11403">
    <property type="entry name" value="CYTOCHROME C OXIDASE SUBUNIT III"/>
    <property type="match status" value="1"/>
</dbReference>
<dbReference type="OrthoDB" id="112578at2"/>
<gene>
    <name evidence="11" type="ORF">ACPOL_5673</name>
</gene>
<dbReference type="EMBL" id="CP030840">
    <property type="protein sequence ID" value="AXC14919.1"/>
    <property type="molecule type" value="Genomic_DNA"/>
</dbReference>
<accession>A0A2Z5G7G4</accession>
<evidence type="ECO:0000313" key="12">
    <source>
        <dbReference type="Proteomes" id="UP000253606"/>
    </source>
</evidence>
<organism evidence="11 12">
    <name type="scientific">Acidisarcina polymorpha</name>
    <dbReference type="NCBI Taxonomy" id="2211140"/>
    <lineage>
        <taxon>Bacteria</taxon>
        <taxon>Pseudomonadati</taxon>
        <taxon>Acidobacteriota</taxon>
        <taxon>Terriglobia</taxon>
        <taxon>Terriglobales</taxon>
        <taxon>Acidobacteriaceae</taxon>
        <taxon>Acidisarcina</taxon>
    </lineage>
</organism>
<keyword evidence="6 9" id="KW-0472">Membrane</keyword>
<evidence type="ECO:0000313" key="11">
    <source>
        <dbReference type="EMBL" id="AXC14919.1"/>
    </source>
</evidence>
<dbReference type="GO" id="GO:0019646">
    <property type="term" value="P:aerobic electron transport chain"/>
    <property type="evidence" value="ECO:0007669"/>
    <property type="project" value="InterPro"/>
</dbReference>
<dbReference type="InterPro" id="IPR035973">
    <property type="entry name" value="Cyt_c_oxidase_su3-like_sf"/>
</dbReference>
<feature type="transmembrane region" description="Helical" evidence="9">
    <location>
        <begin position="101"/>
        <end position="121"/>
    </location>
</feature>
<feature type="compositionally biased region" description="Polar residues" evidence="8">
    <location>
        <begin position="1"/>
        <end position="11"/>
    </location>
</feature>
<evidence type="ECO:0000256" key="9">
    <source>
        <dbReference type="SAM" id="Phobius"/>
    </source>
</evidence>
<comment type="subcellular location">
    <subcellularLocation>
        <location evidence="1 7">Cell membrane</location>
        <topology evidence="1 7">Multi-pass membrane protein</topology>
    </subcellularLocation>
</comment>
<dbReference type="Pfam" id="PF00510">
    <property type="entry name" value="COX3"/>
    <property type="match status" value="1"/>
</dbReference>
<dbReference type="InterPro" id="IPR013833">
    <property type="entry name" value="Cyt_c_oxidase_su3_a-hlx"/>
</dbReference>
<evidence type="ECO:0000259" key="10">
    <source>
        <dbReference type="PROSITE" id="PS50253"/>
    </source>
</evidence>
<evidence type="ECO:0000256" key="4">
    <source>
        <dbReference type="ARBA" id="ARBA00022692"/>
    </source>
</evidence>
<proteinExistence type="inferred from homology"/>
<name>A0A2Z5G7G4_9BACT</name>
<feature type="transmembrane region" description="Helical" evidence="9">
    <location>
        <begin position="230"/>
        <end position="251"/>
    </location>
</feature>
<evidence type="ECO:0000256" key="3">
    <source>
        <dbReference type="ARBA" id="ARBA00022475"/>
    </source>
</evidence>
<dbReference type="PANTHER" id="PTHR11403:SF2">
    <property type="entry name" value="CYTOCHROME BO(3) UBIQUINOL OXIDASE SUBUNIT 3"/>
    <property type="match status" value="1"/>
</dbReference>
<evidence type="ECO:0000256" key="8">
    <source>
        <dbReference type="SAM" id="MobiDB-lite"/>
    </source>
</evidence>
<dbReference type="AlphaFoldDB" id="A0A2Z5G7G4"/>